<proteinExistence type="predicted"/>
<comment type="caution">
    <text evidence="10">The sequence shown here is derived from an EMBL/GenBank/DDBJ whole genome shotgun (WGS) entry which is preliminary data.</text>
</comment>
<evidence type="ECO:0000256" key="5">
    <source>
        <dbReference type="ARBA" id="ARBA00022989"/>
    </source>
</evidence>
<dbReference type="CDD" id="cd18544">
    <property type="entry name" value="ABC_6TM_TmrA_like"/>
    <property type="match status" value="1"/>
</dbReference>
<dbReference type="Gene3D" id="1.20.1560.10">
    <property type="entry name" value="ABC transporter type 1, transmembrane domain"/>
    <property type="match status" value="1"/>
</dbReference>
<dbReference type="Proteomes" id="UP001600039">
    <property type="component" value="Unassembled WGS sequence"/>
</dbReference>
<evidence type="ECO:0000259" key="9">
    <source>
        <dbReference type="PROSITE" id="PS50929"/>
    </source>
</evidence>
<dbReference type="SUPFAM" id="SSF90123">
    <property type="entry name" value="ABC transporter transmembrane region"/>
    <property type="match status" value="1"/>
</dbReference>
<dbReference type="RefSeq" id="WP_379857233.1">
    <property type="nucleotide sequence ID" value="NZ_JBHZQA010000003.1"/>
</dbReference>
<dbReference type="Pfam" id="PF00005">
    <property type="entry name" value="ABC_tran"/>
    <property type="match status" value="1"/>
</dbReference>
<dbReference type="InterPro" id="IPR027417">
    <property type="entry name" value="P-loop_NTPase"/>
</dbReference>
<evidence type="ECO:0000256" key="1">
    <source>
        <dbReference type="ARBA" id="ARBA00004651"/>
    </source>
</evidence>
<keyword evidence="2 7" id="KW-0812">Transmembrane</keyword>
<keyword evidence="5 7" id="KW-1133">Transmembrane helix</keyword>
<feature type="domain" description="ABC transporter" evidence="8">
    <location>
        <begin position="343"/>
        <end position="577"/>
    </location>
</feature>
<dbReference type="InterPro" id="IPR039421">
    <property type="entry name" value="Type_1_exporter"/>
</dbReference>
<evidence type="ECO:0000313" key="10">
    <source>
        <dbReference type="EMBL" id="MFE3847405.1"/>
    </source>
</evidence>
<dbReference type="GO" id="GO:0005524">
    <property type="term" value="F:ATP binding"/>
    <property type="evidence" value="ECO:0007669"/>
    <property type="project" value="UniProtKB-KW"/>
</dbReference>
<sequence>MKAKAFDTRLFKRILQYTKPYQWRFNGVIIFAISLSVFAALRPYLLKQTVDGYIKTQDQHGLLLYVILMGIVLLMEVFSQFFFVYWANWLGQDIVKDIRTKLFRHILSFRMKYFDLVPVGQLVTRSVSDIESIARIFSQGLFMIISDLMKMLVVLIFMFYMNWTLTWIVIVAMPILVFITRIFQKKMQVAFEEVRTQIANMNSFVQERVTGMKIVQLFNREDIEIEKFKEINEKHNRAWIKTILYNSIFFPIADIISSLTLGFIVLYGGMKILNGDHFTTFGDLFSYTMFIGMLFNPLRQIADKFNEMQLGMISANRVFDILDTEDQIQDTGTIEAPLFKGDIRFENVRFGYIPEEDVIKGIDLDVNAGQTIAIVGSTGAGKSTIINLLNRFYEINSGSIYIDNHNIENYTLSTLRNQIAVVLQDVFLFADTIFNNITLNNPAISREQVLAAAKKIGVHDFIMSLPDNYDFDVKERGVMLSSGQRQLIAFLRAYVSNPSILILDEATSSIDTYSEELIQRATETITTGRTSIIIAHRLATIVNADKIVVMDKGLIVEQGTHQELINRENGYYKNLYDSQFSVAN</sequence>
<dbReference type="PANTHER" id="PTHR43394">
    <property type="entry name" value="ATP-DEPENDENT PERMEASE MDL1, MITOCHONDRIAL"/>
    <property type="match status" value="1"/>
</dbReference>
<evidence type="ECO:0000256" key="4">
    <source>
        <dbReference type="ARBA" id="ARBA00022840"/>
    </source>
</evidence>
<dbReference type="InterPro" id="IPR011527">
    <property type="entry name" value="ABC1_TM_dom"/>
</dbReference>
<dbReference type="PROSITE" id="PS00211">
    <property type="entry name" value="ABC_TRANSPORTER_1"/>
    <property type="match status" value="1"/>
</dbReference>
<accession>A0ABW6HKM3</accession>
<feature type="transmembrane region" description="Helical" evidence="7">
    <location>
        <begin position="165"/>
        <end position="183"/>
    </location>
</feature>
<dbReference type="PANTHER" id="PTHR43394:SF1">
    <property type="entry name" value="ATP-BINDING CASSETTE SUB-FAMILY B MEMBER 10, MITOCHONDRIAL"/>
    <property type="match status" value="1"/>
</dbReference>
<dbReference type="InterPro" id="IPR003439">
    <property type="entry name" value="ABC_transporter-like_ATP-bd"/>
</dbReference>
<feature type="transmembrane region" description="Helical" evidence="7">
    <location>
        <begin position="21"/>
        <end position="42"/>
    </location>
</feature>
<evidence type="ECO:0000256" key="6">
    <source>
        <dbReference type="ARBA" id="ARBA00023136"/>
    </source>
</evidence>
<feature type="transmembrane region" description="Helical" evidence="7">
    <location>
        <begin position="278"/>
        <end position="298"/>
    </location>
</feature>
<gene>
    <name evidence="10" type="ORF">ACFX5D_05440</name>
</gene>
<evidence type="ECO:0000256" key="2">
    <source>
        <dbReference type="ARBA" id="ARBA00022692"/>
    </source>
</evidence>
<dbReference type="Gene3D" id="3.40.50.300">
    <property type="entry name" value="P-loop containing nucleotide triphosphate hydrolases"/>
    <property type="match status" value="1"/>
</dbReference>
<organism evidence="10 11">
    <name type="scientific">Flavobacterium fructosi</name>
    <dbReference type="NCBI Taxonomy" id="3230416"/>
    <lineage>
        <taxon>Bacteria</taxon>
        <taxon>Pseudomonadati</taxon>
        <taxon>Bacteroidota</taxon>
        <taxon>Flavobacteriia</taxon>
        <taxon>Flavobacteriales</taxon>
        <taxon>Flavobacteriaceae</taxon>
        <taxon>Flavobacterium</taxon>
    </lineage>
</organism>
<dbReference type="CDD" id="cd03254">
    <property type="entry name" value="ABCC_Glucan_exporter_like"/>
    <property type="match status" value="1"/>
</dbReference>
<comment type="subcellular location">
    <subcellularLocation>
        <location evidence="1">Cell membrane</location>
        <topology evidence="1">Multi-pass membrane protein</topology>
    </subcellularLocation>
</comment>
<feature type="transmembrane region" description="Helical" evidence="7">
    <location>
        <begin position="243"/>
        <end position="266"/>
    </location>
</feature>
<keyword evidence="4 10" id="KW-0067">ATP-binding</keyword>
<evidence type="ECO:0000259" key="8">
    <source>
        <dbReference type="PROSITE" id="PS50893"/>
    </source>
</evidence>
<dbReference type="PROSITE" id="PS50893">
    <property type="entry name" value="ABC_TRANSPORTER_2"/>
    <property type="match status" value="1"/>
</dbReference>
<feature type="transmembrane region" description="Helical" evidence="7">
    <location>
        <begin position="62"/>
        <end position="86"/>
    </location>
</feature>
<keyword evidence="3" id="KW-0547">Nucleotide-binding</keyword>
<dbReference type="Pfam" id="PF00664">
    <property type="entry name" value="ABC_membrane"/>
    <property type="match status" value="1"/>
</dbReference>
<dbReference type="InterPro" id="IPR003593">
    <property type="entry name" value="AAA+_ATPase"/>
</dbReference>
<dbReference type="SUPFAM" id="SSF52540">
    <property type="entry name" value="P-loop containing nucleoside triphosphate hydrolases"/>
    <property type="match status" value="1"/>
</dbReference>
<keyword evidence="6 7" id="KW-0472">Membrane</keyword>
<dbReference type="EMBL" id="JBHZQA010000003">
    <property type="protein sequence ID" value="MFE3847405.1"/>
    <property type="molecule type" value="Genomic_DNA"/>
</dbReference>
<reference evidence="10 11" key="1">
    <citation type="submission" date="2024-06" db="EMBL/GenBank/DDBJ databases">
        <title>Flavobacterium spp. isolated from glacier.</title>
        <authorList>
            <person name="Han D."/>
        </authorList>
    </citation>
    <scope>NUCLEOTIDE SEQUENCE [LARGE SCALE GENOMIC DNA]</scope>
    <source>
        <strain evidence="10 11">LB3P45</strain>
    </source>
</reference>
<keyword evidence="11" id="KW-1185">Reference proteome</keyword>
<dbReference type="InterPro" id="IPR036640">
    <property type="entry name" value="ABC1_TM_sf"/>
</dbReference>
<dbReference type="PROSITE" id="PS50929">
    <property type="entry name" value="ABC_TM1F"/>
    <property type="match status" value="1"/>
</dbReference>
<feature type="domain" description="ABC transmembrane type-1" evidence="9">
    <location>
        <begin position="27"/>
        <end position="310"/>
    </location>
</feature>
<evidence type="ECO:0000313" key="11">
    <source>
        <dbReference type="Proteomes" id="UP001600039"/>
    </source>
</evidence>
<evidence type="ECO:0000256" key="7">
    <source>
        <dbReference type="SAM" id="Phobius"/>
    </source>
</evidence>
<dbReference type="SMART" id="SM00382">
    <property type="entry name" value="AAA"/>
    <property type="match status" value="1"/>
</dbReference>
<name>A0ABW6HKM3_9FLAO</name>
<dbReference type="InterPro" id="IPR017871">
    <property type="entry name" value="ABC_transporter-like_CS"/>
</dbReference>
<protein>
    <submittedName>
        <fullName evidence="10">ABC transporter ATP-binding protein</fullName>
    </submittedName>
</protein>
<evidence type="ECO:0000256" key="3">
    <source>
        <dbReference type="ARBA" id="ARBA00022741"/>
    </source>
</evidence>